<dbReference type="Pfam" id="PF08238">
    <property type="entry name" value="Sel1"/>
    <property type="match status" value="8"/>
</dbReference>
<keyword evidence="3" id="KW-1185">Reference proteome</keyword>
<gene>
    <name evidence="2" type="ORF">PMKS-002272</name>
</gene>
<dbReference type="Proteomes" id="UP000186136">
    <property type="component" value="Unassembled WGS sequence"/>
</dbReference>
<dbReference type="InterPro" id="IPR050767">
    <property type="entry name" value="Sel1_AlgK"/>
</dbReference>
<dbReference type="SMART" id="SM00671">
    <property type="entry name" value="SEL1"/>
    <property type="match status" value="5"/>
</dbReference>
<dbReference type="InterPro" id="IPR011990">
    <property type="entry name" value="TPR-like_helical_dom_sf"/>
</dbReference>
<evidence type="ECO:0000313" key="3">
    <source>
        <dbReference type="Proteomes" id="UP000186136"/>
    </source>
</evidence>
<dbReference type="InterPro" id="IPR006597">
    <property type="entry name" value="Sel1-like"/>
</dbReference>
<dbReference type="EMBL" id="BDGI01000088">
    <property type="protein sequence ID" value="GAV28796.1"/>
    <property type="molecule type" value="Genomic_DNA"/>
</dbReference>
<dbReference type="PANTHER" id="PTHR11102:SF160">
    <property type="entry name" value="ERAD-ASSOCIATED E3 UBIQUITIN-PROTEIN LIGASE COMPONENT HRD3"/>
    <property type="match status" value="1"/>
</dbReference>
<accession>A0A1Q2YGU2</accession>
<reference evidence="2 3" key="1">
    <citation type="submission" date="2016-08" db="EMBL/GenBank/DDBJ databases">
        <title>Whole genome shotgun sequence of Pichia membranifaciens KS47-1.</title>
        <authorList>
            <person name="Konishi M."/>
            <person name="Ishida M."/>
            <person name="Arakawa T."/>
            <person name="Kato Y."/>
            <person name="Horiuchi J."/>
        </authorList>
    </citation>
    <scope>NUCLEOTIDE SEQUENCE [LARGE SCALE GENOMIC DNA]</scope>
    <source>
        <strain evidence="2 3">KS47-1</strain>
    </source>
</reference>
<evidence type="ECO:0008006" key="4">
    <source>
        <dbReference type="Google" id="ProtNLM"/>
    </source>
</evidence>
<sequence length="859" mass="98735">MLKDQSRIDHTYTYEIPKGTINNDTFFHEYFDYGKEIRDVSFDGNLTDNQSGFLIEISDESSVFFNINDIEQYGITEFDVPYGPLRQIDTDCFDEVVSNWTNPQLNAFAMLEKLASEEDSEALRILADLYTFGFFNTEVNLGKAKALYEKILEVESDTKTEAHAHFMLGVFYSTGLFGKTEKSQPKGLIHYRFAADLNNSQAQMTLAHKYMFGVNVAQDYETAIYYFSFVYQKTEEYLEPFQTEITKNTTDNQTITERLLIFEPTLDKFSIRWSDVDGGLYDSSSEAVNTIRYFETFNSYDKIKTYGNGKYYNSDEDYSVGDDETLDAYSMLYFAAQKNYNGDYLHARNFDLAFKYAKTCVDNGFLEPEIYELLKGKDQGNDVAFNYESPNYSFNFKLSMNDEVSPLSIFIGRCSQYLGHMYFRGHGTEVDYEKAQYYLEVGRALSGSTTFINDIGLMNYYGLGIPKDMSKVSSIFYDEWMTASTKYYKAVTLLDMFNKNLKGDEPNLIPHDVYVLLSSSATYNTLARRKLIELYEGGRLIKPVDLIAGYYNSYLKVFEFMYFDFKIPFFALLNAKADDTTSNNMWTALVGMAIESELGYEAAQSSLGSILYPNVGTYQSKSFRHLPAVYSKVYTAKRFHEAISYFELSALHSNRDSINMLGDMYYEGLYNIPGVDDPMWSKNWWTYMLPVTNNSENPDSLINSAIAFTFNKFQELVLPLKLKLSSIIRSRRATPFKEPIAIIPRALNRAVSYYQDAASMGSQIGSYSVGWAYEYGMGVAQDLHLAKRYYDNVMTFSDAGYISVKLAVFRVKMKTMLWNLLGCDGNGVKNLEQDHRTWKQRITMTIGWLTKREESSRPL</sequence>
<dbReference type="Gene3D" id="1.25.40.10">
    <property type="entry name" value="Tetratricopeptide repeat domain"/>
    <property type="match status" value="3"/>
</dbReference>
<dbReference type="AlphaFoldDB" id="A0A1Q2YGU2"/>
<organism evidence="2 3">
    <name type="scientific">Pichia membranifaciens</name>
    <dbReference type="NCBI Taxonomy" id="4926"/>
    <lineage>
        <taxon>Eukaryota</taxon>
        <taxon>Fungi</taxon>
        <taxon>Dikarya</taxon>
        <taxon>Ascomycota</taxon>
        <taxon>Saccharomycotina</taxon>
        <taxon>Pichiomycetes</taxon>
        <taxon>Pichiales</taxon>
        <taxon>Pichiaceae</taxon>
        <taxon>Pichia</taxon>
    </lineage>
</organism>
<evidence type="ECO:0000313" key="2">
    <source>
        <dbReference type="EMBL" id="GAV28796.1"/>
    </source>
</evidence>
<dbReference type="SUPFAM" id="SSF81901">
    <property type="entry name" value="HCP-like"/>
    <property type="match status" value="3"/>
</dbReference>
<name>A0A1Q2YGU2_9ASCO</name>
<evidence type="ECO:0000256" key="1">
    <source>
        <dbReference type="ARBA" id="ARBA00038101"/>
    </source>
</evidence>
<dbReference type="OrthoDB" id="27934at2759"/>
<dbReference type="PANTHER" id="PTHR11102">
    <property type="entry name" value="SEL-1-LIKE PROTEIN"/>
    <property type="match status" value="1"/>
</dbReference>
<comment type="similarity">
    <text evidence="1">Belongs to the sel-1 family.</text>
</comment>
<comment type="caution">
    <text evidence="2">The sequence shown here is derived from an EMBL/GenBank/DDBJ whole genome shotgun (WGS) entry which is preliminary data.</text>
</comment>
<proteinExistence type="inferred from homology"/>
<protein>
    <recommendedName>
        <fullName evidence="4">ERAD-associated E3 ubiquitin-protein ligase component HRD3</fullName>
    </recommendedName>
</protein>